<sequence length="79" mass="9052">MRWQLFVRPNCFLCAQAAQLLAEAGIAAQRLDVDSNPQWQAEYGLLVPVLYDSDEQRELIYPFDVEELRLFAGLPSHQS</sequence>
<dbReference type="AlphaFoldDB" id="A0A380MMR3"/>
<evidence type="ECO:0000313" key="2">
    <source>
        <dbReference type="Proteomes" id="UP000254575"/>
    </source>
</evidence>
<proteinExistence type="predicted"/>
<dbReference type="SUPFAM" id="SSF52833">
    <property type="entry name" value="Thioredoxin-like"/>
    <property type="match status" value="1"/>
</dbReference>
<evidence type="ECO:0000313" key="1">
    <source>
        <dbReference type="EMBL" id="SUO92194.1"/>
    </source>
</evidence>
<dbReference type="InterPro" id="IPR008554">
    <property type="entry name" value="Glutaredoxin-like"/>
</dbReference>
<keyword evidence="2" id="KW-1185">Reference proteome</keyword>
<dbReference type="InterPro" id="IPR036249">
    <property type="entry name" value="Thioredoxin-like_sf"/>
</dbReference>
<organism evidence="1 2">
    <name type="scientific">Suttonella indologenes</name>
    <dbReference type="NCBI Taxonomy" id="13276"/>
    <lineage>
        <taxon>Bacteria</taxon>
        <taxon>Pseudomonadati</taxon>
        <taxon>Pseudomonadota</taxon>
        <taxon>Gammaproteobacteria</taxon>
        <taxon>Cardiobacteriales</taxon>
        <taxon>Cardiobacteriaceae</taxon>
        <taxon>Suttonella</taxon>
    </lineage>
</organism>
<dbReference type="EMBL" id="UHIA01000003">
    <property type="protein sequence ID" value="SUO92194.1"/>
    <property type="molecule type" value="Genomic_DNA"/>
</dbReference>
<dbReference type="OrthoDB" id="8537427at2"/>
<dbReference type="Proteomes" id="UP000254575">
    <property type="component" value="Unassembled WGS sequence"/>
</dbReference>
<name>A0A380MMR3_9GAMM</name>
<dbReference type="Pfam" id="PF05768">
    <property type="entry name" value="Glrx-like"/>
    <property type="match status" value="1"/>
</dbReference>
<reference evidence="1 2" key="1">
    <citation type="submission" date="2018-06" db="EMBL/GenBank/DDBJ databases">
        <authorList>
            <consortium name="Pathogen Informatics"/>
            <person name="Doyle S."/>
        </authorList>
    </citation>
    <scope>NUCLEOTIDE SEQUENCE [LARGE SCALE GENOMIC DNA]</scope>
    <source>
        <strain evidence="1 2">NCTC10717</strain>
    </source>
</reference>
<gene>
    <name evidence="1" type="ORF">NCTC10717_00427</name>
</gene>
<accession>A0A380MMR3</accession>
<protein>
    <submittedName>
        <fullName evidence="1">Glutaredoxin-like domain (DUF836)</fullName>
    </submittedName>
</protein>
<dbReference type="Gene3D" id="3.40.30.10">
    <property type="entry name" value="Glutaredoxin"/>
    <property type="match status" value="1"/>
</dbReference>